<dbReference type="AlphaFoldDB" id="E2ZMJ9"/>
<dbReference type="BioCyc" id="FCF748224-HMP:GTSS-937-MONOMER"/>
<dbReference type="HOGENOM" id="CLU_3216487_0_0_9"/>
<organism evidence="1 2">
    <name type="scientific">Faecalibacterium cf. prausnitzii KLE1255</name>
    <dbReference type="NCBI Taxonomy" id="748224"/>
    <lineage>
        <taxon>Bacteria</taxon>
        <taxon>Bacillati</taxon>
        <taxon>Bacillota</taxon>
        <taxon>Clostridia</taxon>
        <taxon>Eubacteriales</taxon>
        <taxon>Oscillospiraceae</taxon>
        <taxon>Faecalibacterium</taxon>
    </lineage>
</organism>
<evidence type="ECO:0000313" key="2">
    <source>
        <dbReference type="Proteomes" id="UP000006028"/>
    </source>
</evidence>
<dbReference type="EMBL" id="AECU01000213">
    <property type="protein sequence ID" value="EFQ05590.1"/>
    <property type="molecule type" value="Genomic_DNA"/>
</dbReference>
<gene>
    <name evidence="1" type="ORF">HMPREF9436_02919</name>
</gene>
<comment type="caution">
    <text evidence="1">The sequence shown here is derived from an EMBL/GenBank/DDBJ whole genome shotgun (WGS) entry which is preliminary data.</text>
</comment>
<dbReference type="Proteomes" id="UP000006028">
    <property type="component" value="Unassembled WGS sequence"/>
</dbReference>
<dbReference type="STRING" id="748224.HMPREF9436_02919"/>
<evidence type="ECO:0000313" key="1">
    <source>
        <dbReference type="EMBL" id="EFQ05590.1"/>
    </source>
</evidence>
<accession>E2ZMJ9</accession>
<reference evidence="1 2" key="1">
    <citation type="submission" date="2010-08" db="EMBL/GenBank/DDBJ databases">
        <authorList>
            <person name="Weinstock G."/>
            <person name="Sodergren E."/>
            <person name="Clifton S."/>
            <person name="Fulton L."/>
            <person name="Fulton B."/>
            <person name="Courtney L."/>
            <person name="Fronick C."/>
            <person name="Harrison M."/>
            <person name="Strong C."/>
            <person name="Farmer C."/>
            <person name="Delahaunty K."/>
            <person name="Markovic C."/>
            <person name="Hall O."/>
            <person name="Minx P."/>
            <person name="Tomlinson C."/>
            <person name="Mitreva M."/>
            <person name="Hou S."/>
            <person name="Chen J."/>
            <person name="Wollam A."/>
            <person name="Pepin K.H."/>
            <person name="Johnson M."/>
            <person name="Bhonagiri V."/>
            <person name="Zhang X."/>
            <person name="Suruliraj S."/>
            <person name="Warren W."/>
            <person name="Chinwalla A."/>
            <person name="Mardis E.R."/>
            <person name="Wilson R.K."/>
        </authorList>
    </citation>
    <scope>NUCLEOTIDE SEQUENCE [LARGE SCALE GENOMIC DNA]</scope>
    <source>
        <strain evidence="1 2">KLE1255</strain>
    </source>
</reference>
<name>E2ZMJ9_9FIRM</name>
<sequence length="44" mass="4898">MVPFLFCIAAGKHTKISAHCRNLRETGCFVREWQTTEGGTCAII</sequence>
<protein>
    <submittedName>
        <fullName evidence="1">Uncharacterized protein</fullName>
    </submittedName>
</protein>
<proteinExistence type="predicted"/>